<keyword evidence="1" id="KW-1133">Transmembrane helix</keyword>
<keyword evidence="1" id="KW-0812">Transmembrane</keyword>
<evidence type="ECO:0000313" key="3">
    <source>
        <dbReference type="Proteomes" id="UP000782843"/>
    </source>
</evidence>
<keyword evidence="1" id="KW-0472">Membrane</keyword>
<evidence type="ECO:0000313" key="2">
    <source>
        <dbReference type="EMBL" id="MCA9382513.1"/>
    </source>
</evidence>
<reference evidence="2" key="1">
    <citation type="submission" date="2020-04" db="EMBL/GenBank/DDBJ databases">
        <authorList>
            <person name="Zhang T."/>
        </authorList>
    </citation>
    <scope>NUCLEOTIDE SEQUENCE</scope>
    <source>
        <strain evidence="2">HKST-UBA10</strain>
    </source>
</reference>
<feature type="transmembrane region" description="Helical" evidence="1">
    <location>
        <begin position="55"/>
        <end position="75"/>
    </location>
</feature>
<organism evidence="2 3">
    <name type="scientific">Candidatus Dojkabacteria bacterium</name>
    <dbReference type="NCBI Taxonomy" id="2099670"/>
    <lineage>
        <taxon>Bacteria</taxon>
        <taxon>Candidatus Dojkabacteria</taxon>
    </lineage>
</organism>
<evidence type="ECO:0000256" key="1">
    <source>
        <dbReference type="SAM" id="Phobius"/>
    </source>
</evidence>
<gene>
    <name evidence="2" type="ORF">KC660_03850</name>
</gene>
<dbReference type="Proteomes" id="UP000782843">
    <property type="component" value="Unassembled WGS sequence"/>
</dbReference>
<accession>A0A955RIB7</accession>
<protein>
    <submittedName>
        <fullName evidence="2">Uncharacterized protein</fullName>
    </submittedName>
</protein>
<proteinExistence type="predicted"/>
<comment type="caution">
    <text evidence="2">The sequence shown here is derived from an EMBL/GenBank/DDBJ whole genome shotgun (WGS) entry which is preliminary data.</text>
</comment>
<dbReference type="AlphaFoldDB" id="A0A955RIB7"/>
<feature type="transmembrane region" description="Helical" evidence="1">
    <location>
        <begin position="6"/>
        <end position="23"/>
    </location>
</feature>
<dbReference type="EMBL" id="JAGQLG010000154">
    <property type="protein sequence ID" value="MCA9382513.1"/>
    <property type="molecule type" value="Genomic_DNA"/>
</dbReference>
<reference evidence="2" key="2">
    <citation type="journal article" date="2021" name="Microbiome">
        <title>Successional dynamics and alternative stable states in a saline activated sludge microbial community over 9 years.</title>
        <authorList>
            <person name="Wang Y."/>
            <person name="Ye J."/>
            <person name="Ju F."/>
            <person name="Liu L."/>
            <person name="Boyd J.A."/>
            <person name="Deng Y."/>
            <person name="Parks D.H."/>
            <person name="Jiang X."/>
            <person name="Yin X."/>
            <person name="Woodcroft B.J."/>
            <person name="Tyson G.W."/>
            <person name="Hugenholtz P."/>
            <person name="Polz M.F."/>
            <person name="Zhang T."/>
        </authorList>
    </citation>
    <scope>NUCLEOTIDE SEQUENCE</scope>
    <source>
        <strain evidence="2">HKST-UBA10</strain>
    </source>
</reference>
<feature type="transmembrane region" description="Helical" evidence="1">
    <location>
        <begin position="30"/>
        <end position="49"/>
    </location>
</feature>
<name>A0A955RIB7_9BACT</name>
<sequence length="83" mass="9065">MSDFKLANILVTVSIVIFGITAFTPIGNNLRILFLIPIVLNFVGCYFYTKAKGLHPVLSLLGLIGYIGTIIIYILPAKNIPAK</sequence>